<keyword evidence="8" id="KW-0539">Nucleus</keyword>
<reference evidence="12" key="1">
    <citation type="submission" date="2021-03" db="EMBL/GenBank/DDBJ databases">
        <title>Evolutionary innovations through gain and loss of genes in the ectomycorrhizal Boletales.</title>
        <authorList>
            <person name="Wu G."/>
            <person name="Miyauchi S."/>
            <person name="Morin E."/>
            <person name="Yang Z.-L."/>
            <person name="Xu J."/>
            <person name="Martin F.M."/>
        </authorList>
    </citation>
    <scope>NUCLEOTIDE SEQUENCE</scope>
    <source>
        <strain evidence="12">BR01</strain>
    </source>
</reference>
<evidence type="ECO:0000256" key="3">
    <source>
        <dbReference type="ARBA" id="ARBA00022737"/>
    </source>
</evidence>
<evidence type="ECO:0000256" key="1">
    <source>
        <dbReference type="ARBA" id="ARBA00004123"/>
    </source>
</evidence>
<dbReference type="GO" id="GO:0005634">
    <property type="term" value="C:nucleus"/>
    <property type="evidence" value="ECO:0007669"/>
    <property type="project" value="UniProtKB-SubCell"/>
</dbReference>
<keyword evidence="7" id="KW-0804">Transcription</keyword>
<keyword evidence="13" id="KW-1185">Reference proteome</keyword>
<dbReference type="GO" id="GO:0000433">
    <property type="term" value="P:carbon catabolite repression of transcription from RNA polymerase II promoter by glucose"/>
    <property type="evidence" value="ECO:0007669"/>
    <property type="project" value="TreeGrafter"/>
</dbReference>
<keyword evidence="3" id="KW-0677">Repeat</keyword>
<gene>
    <name evidence="12" type="ORF">JVT61DRAFT_1074</name>
</gene>
<organism evidence="12 13">
    <name type="scientific">Boletus reticuloceps</name>
    <dbReference type="NCBI Taxonomy" id="495285"/>
    <lineage>
        <taxon>Eukaryota</taxon>
        <taxon>Fungi</taxon>
        <taxon>Dikarya</taxon>
        <taxon>Basidiomycota</taxon>
        <taxon>Agaricomycotina</taxon>
        <taxon>Agaricomycetes</taxon>
        <taxon>Agaricomycetidae</taxon>
        <taxon>Boletales</taxon>
        <taxon>Boletineae</taxon>
        <taxon>Boletaceae</taxon>
        <taxon>Boletoideae</taxon>
        <taxon>Boletus</taxon>
    </lineage>
</organism>
<dbReference type="PANTHER" id="PTHR47428:SF1">
    <property type="entry name" value="REGULATORY PROTEIN MIG1-RELATED"/>
    <property type="match status" value="1"/>
</dbReference>
<dbReference type="InterPro" id="IPR051007">
    <property type="entry name" value="creA/MIG_C2H2-ZnF"/>
</dbReference>
<protein>
    <recommendedName>
        <fullName evidence="11">C2H2-type domain-containing protein</fullName>
    </recommendedName>
</protein>
<dbReference type="Pfam" id="PF00096">
    <property type="entry name" value="zf-C2H2"/>
    <property type="match status" value="1"/>
</dbReference>
<evidence type="ECO:0000256" key="5">
    <source>
        <dbReference type="ARBA" id="ARBA00022833"/>
    </source>
</evidence>
<dbReference type="PROSITE" id="PS50157">
    <property type="entry name" value="ZINC_FINGER_C2H2_2"/>
    <property type="match status" value="1"/>
</dbReference>
<dbReference type="SUPFAM" id="SSF57667">
    <property type="entry name" value="beta-beta-alpha zinc fingers"/>
    <property type="match status" value="1"/>
</dbReference>
<evidence type="ECO:0000313" key="12">
    <source>
        <dbReference type="EMBL" id="KAG6377026.1"/>
    </source>
</evidence>
<dbReference type="PANTHER" id="PTHR47428">
    <property type="entry name" value="REGULATORY PROTEIN MIG1-RELATED"/>
    <property type="match status" value="1"/>
</dbReference>
<name>A0A8I3A9P2_9AGAM</name>
<dbReference type="EMBL" id="JAGFBS010000010">
    <property type="protein sequence ID" value="KAG6377026.1"/>
    <property type="molecule type" value="Genomic_DNA"/>
</dbReference>
<feature type="domain" description="C2H2-type" evidence="11">
    <location>
        <begin position="65"/>
        <end position="94"/>
    </location>
</feature>
<dbReference type="InterPro" id="IPR036236">
    <property type="entry name" value="Znf_C2H2_sf"/>
</dbReference>
<evidence type="ECO:0000259" key="11">
    <source>
        <dbReference type="PROSITE" id="PS50157"/>
    </source>
</evidence>
<dbReference type="Gene3D" id="3.30.160.60">
    <property type="entry name" value="Classic Zinc Finger"/>
    <property type="match status" value="2"/>
</dbReference>
<dbReference type="GO" id="GO:0008270">
    <property type="term" value="F:zinc ion binding"/>
    <property type="evidence" value="ECO:0007669"/>
    <property type="project" value="UniProtKB-KW"/>
</dbReference>
<evidence type="ECO:0000256" key="9">
    <source>
        <dbReference type="PROSITE-ProRule" id="PRU00042"/>
    </source>
</evidence>
<dbReference type="AlphaFoldDB" id="A0A8I3A9P2"/>
<comment type="subcellular location">
    <subcellularLocation>
        <location evidence="1">Nucleus</location>
    </subcellularLocation>
</comment>
<keyword evidence="5" id="KW-0862">Zinc</keyword>
<evidence type="ECO:0000256" key="6">
    <source>
        <dbReference type="ARBA" id="ARBA00023015"/>
    </source>
</evidence>
<proteinExistence type="predicted"/>
<keyword evidence="2" id="KW-0479">Metal-binding</keyword>
<accession>A0A8I3A9P2</accession>
<dbReference type="InterPro" id="IPR013087">
    <property type="entry name" value="Znf_C2H2_type"/>
</dbReference>
<dbReference type="GO" id="GO:0005737">
    <property type="term" value="C:cytoplasm"/>
    <property type="evidence" value="ECO:0007669"/>
    <property type="project" value="TreeGrafter"/>
</dbReference>
<evidence type="ECO:0000256" key="4">
    <source>
        <dbReference type="ARBA" id="ARBA00022771"/>
    </source>
</evidence>
<comment type="caution">
    <text evidence="12">The sequence shown here is derived from an EMBL/GenBank/DDBJ whole genome shotgun (WGS) entry which is preliminary data.</text>
</comment>
<dbReference type="OrthoDB" id="654211at2759"/>
<dbReference type="GO" id="GO:0000978">
    <property type="term" value="F:RNA polymerase II cis-regulatory region sequence-specific DNA binding"/>
    <property type="evidence" value="ECO:0007669"/>
    <property type="project" value="TreeGrafter"/>
</dbReference>
<evidence type="ECO:0000256" key="7">
    <source>
        <dbReference type="ARBA" id="ARBA00023163"/>
    </source>
</evidence>
<keyword evidence="6" id="KW-0805">Transcription regulation</keyword>
<keyword evidence="4 9" id="KW-0863">Zinc-finger</keyword>
<feature type="region of interest" description="Disordered" evidence="10">
    <location>
        <begin position="86"/>
        <end position="135"/>
    </location>
</feature>
<sequence>MCTYISPLQSSSFPFAATFPALISMDPPAHPPTTQDKATPRPYKCPYPLCGRAFSRLEHQAKSHLSAPIPSCEKRFSRSDELTRHSRIHNNDHSTAGVSTHAAKGKPKSKSENTIPDDLEPSISLHSFARTDGRIEEPSTIRVKKKARSRANSDDEVRQLCRFPTTYITLLIAFNPQGESYARPTLGSYEAPHHPRRSQTQLPPANPSAVFYIV</sequence>
<evidence type="ECO:0000256" key="10">
    <source>
        <dbReference type="SAM" id="MobiDB-lite"/>
    </source>
</evidence>
<evidence type="ECO:0000256" key="2">
    <source>
        <dbReference type="ARBA" id="ARBA00022723"/>
    </source>
</evidence>
<evidence type="ECO:0000313" key="13">
    <source>
        <dbReference type="Proteomes" id="UP000683000"/>
    </source>
</evidence>
<dbReference type="Proteomes" id="UP000683000">
    <property type="component" value="Unassembled WGS sequence"/>
</dbReference>
<evidence type="ECO:0000256" key="8">
    <source>
        <dbReference type="ARBA" id="ARBA00023242"/>
    </source>
</evidence>